<comment type="caution">
    <text evidence="1">The sequence shown here is derived from an EMBL/GenBank/DDBJ whole genome shotgun (WGS) entry which is preliminary data.</text>
</comment>
<dbReference type="EMBL" id="CAJVQC010003449">
    <property type="protein sequence ID" value="CAG8527155.1"/>
    <property type="molecule type" value="Genomic_DNA"/>
</dbReference>
<protein>
    <submittedName>
        <fullName evidence="1">31192_t:CDS:1</fullName>
    </submittedName>
</protein>
<feature type="non-terminal residue" evidence="1">
    <location>
        <position position="1"/>
    </location>
</feature>
<evidence type="ECO:0000313" key="1">
    <source>
        <dbReference type="EMBL" id="CAG8527155.1"/>
    </source>
</evidence>
<reference evidence="1" key="1">
    <citation type="submission" date="2021-06" db="EMBL/GenBank/DDBJ databases">
        <authorList>
            <person name="Kallberg Y."/>
            <person name="Tangrot J."/>
            <person name="Rosling A."/>
        </authorList>
    </citation>
    <scope>NUCLEOTIDE SEQUENCE</scope>
    <source>
        <strain evidence="1">MA461A</strain>
    </source>
</reference>
<sequence length="107" mass="12386">SLLPIDGVPKFLQLYIYDTEFETTNRLSIMPKLRHETLEFIKTILNQLNPFVTNFRSISSNNNINNLYLLIKADQKLDQRIYNKPTASQVAAIWVEGNSPIQYTNVI</sequence>
<organism evidence="1 2">
    <name type="scientific">Racocetra persica</name>
    <dbReference type="NCBI Taxonomy" id="160502"/>
    <lineage>
        <taxon>Eukaryota</taxon>
        <taxon>Fungi</taxon>
        <taxon>Fungi incertae sedis</taxon>
        <taxon>Mucoromycota</taxon>
        <taxon>Glomeromycotina</taxon>
        <taxon>Glomeromycetes</taxon>
        <taxon>Diversisporales</taxon>
        <taxon>Gigasporaceae</taxon>
        <taxon>Racocetra</taxon>
    </lineage>
</organism>
<evidence type="ECO:0000313" key="2">
    <source>
        <dbReference type="Proteomes" id="UP000789920"/>
    </source>
</evidence>
<gene>
    <name evidence="1" type="ORF">RPERSI_LOCUS2972</name>
</gene>
<dbReference type="Proteomes" id="UP000789920">
    <property type="component" value="Unassembled WGS sequence"/>
</dbReference>
<name>A0ACA9LI06_9GLOM</name>
<proteinExistence type="predicted"/>
<accession>A0ACA9LI06</accession>
<keyword evidence="2" id="KW-1185">Reference proteome</keyword>